<dbReference type="EMBL" id="QNUK01000210">
    <property type="protein sequence ID" value="KAF5898097.1"/>
    <property type="molecule type" value="Genomic_DNA"/>
</dbReference>
<feature type="non-terminal residue" evidence="2">
    <location>
        <position position="82"/>
    </location>
</feature>
<keyword evidence="3" id="KW-1185">Reference proteome</keyword>
<reference evidence="2" key="1">
    <citation type="submission" date="2020-07" db="EMBL/GenBank/DDBJ databases">
        <title>Clarias magur genome sequencing, assembly and annotation.</title>
        <authorList>
            <person name="Kushwaha B."/>
            <person name="Kumar R."/>
            <person name="Das P."/>
            <person name="Joshi C.G."/>
            <person name="Kumar D."/>
            <person name="Nagpure N.S."/>
            <person name="Pandey M."/>
            <person name="Agarwal S."/>
            <person name="Srivastava S."/>
            <person name="Singh M."/>
            <person name="Sahoo L."/>
            <person name="Jayasankar P."/>
            <person name="Meher P.K."/>
            <person name="Koringa P.G."/>
            <person name="Iquebal M.A."/>
            <person name="Das S.P."/>
            <person name="Bit A."/>
            <person name="Patnaik S."/>
            <person name="Patel N."/>
            <person name="Shah T.M."/>
            <person name="Hinsu A."/>
            <person name="Jena J.K."/>
        </authorList>
    </citation>
    <scope>NUCLEOTIDE SEQUENCE</scope>
    <source>
        <strain evidence="2">CIFAMagur01</strain>
        <tissue evidence="2">Testis</tissue>
    </source>
</reference>
<name>A0A8J4WZQ3_CLAMG</name>
<dbReference type="AlphaFoldDB" id="A0A8J4WZQ3"/>
<sequence>MASDSQVVLDVDGPRVMIVREKATSASRVWRTCGVLLAVALCATAAVCFTLNKTQNEPDEAQEIKHTLRQISETAKAAIHLS</sequence>
<dbReference type="Proteomes" id="UP000727407">
    <property type="component" value="Unassembled WGS sequence"/>
</dbReference>
<evidence type="ECO:0000256" key="1">
    <source>
        <dbReference type="SAM" id="Phobius"/>
    </source>
</evidence>
<evidence type="ECO:0000313" key="2">
    <source>
        <dbReference type="EMBL" id="KAF5898097.1"/>
    </source>
</evidence>
<feature type="transmembrane region" description="Helical" evidence="1">
    <location>
        <begin position="29"/>
        <end position="51"/>
    </location>
</feature>
<comment type="caution">
    <text evidence="2">The sequence shown here is derived from an EMBL/GenBank/DDBJ whole genome shotgun (WGS) entry which is preliminary data.</text>
</comment>
<dbReference type="OrthoDB" id="9940698at2759"/>
<evidence type="ECO:0000313" key="3">
    <source>
        <dbReference type="Proteomes" id="UP000727407"/>
    </source>
</evidence>
<keyword evidence="1" id="KW-0472">Membrane</keyword>
<gene>
    <name evidence="2" type="primary">tnfa3</name>
    <name evidence="2" type="ORF">DAT39_012188</name>
</gene>
<accession>A0A8J4WZQ3</accession>
<keyword evidence="1" id="KW-1133">Transmembrane helix</keyword>
<organism evidence="2 3">
    <name type="scientific">Clarias magur</name>
    <name type="common">Asian catfish</name>
    <name type="synonym">Macropteronotus magur</name>
    <dbReference type="NCBI Taxonomy" id="1594786"/>
    <lineage>
        <taxon>Eukaryota</taxon>
        <taxon>Metazoa</taxon>
        <taxon>Chordata</taxon>
        <taxon>Craniata</taxon>
        <taxon>Vertebrata</taxon>
        <taxon>Euteleostomi</taxon>
        <taxon>Actinopterygii</taxon>
        <taxon>Neopterygii</taxon>
        <taxon>Teleostei</taxon>
        <taxon>Ostariophysi</taxon>
        <taxon>Siluriformes</taxon>
        <taxon>Clariidae</taxon>
        <taxon>Clarias</taxon>
    </lineage>
</organism>
<keyword evidence="1" id="KW-0812">Transmembrane</keyword>
<protein>
    <submittedName>
        <fullName evidence="2">Tumor necrosis factor-like</fullName>
    </submittedName>
</protein>
<proteinExistence type="predicted"/>